<proteinExistence type="predicted"/>
<dbReference type="Gramene" id="KCW59081">
    <property type="protein sequence ID" value="KCW59081"/>
    <property type="gene ID" value="EUGRSUZ_H01699"/>
</dbReference>
<evidence type="ECO:0000313" key="1">
    <source>
        <dbReference type="EMBL" id="KCW59081.1"/>
    </source>
</evidence>
<organism evidence="1">
    <name type="scientific">Eucalyptus grandis</name>
    <name type="common">Flooded gum</name>
    <dbReference type="NCBI Taxonomy" id="71139"/>
    <lineage>
        <taxon>Eukaryota</taxon>
        <taxon>Viridiplantae</taxon>
        <taxon>Streptophyta</taxon>
        <taxon>Embryophyta</taxon>
        <taxon>Tracheophyta</taxon>
        <taxon>Spermatophyta</taxon>
        <taxon>Magnoliopsida</taxon>
        <taxon>eudicotyledons</taxon>
        <taxon>Gunneridae</taxon>
        <taxon>Pentapetalae</taxon>
        <taxon>rosids</taxon>
        <taxon>malvids</taxon>
        <taxon>Myrtales</taxon>
        <taxon>Myrtaceae</taxon>
        <taxon>Myrtoideae</taxon>
        <taxon>Eucalypteae</taxon>
        <taxon>Eucalyptus</taxon>
    </lineage>
</organism>
<reference evidence="1" key="1">
    <citation type="submission" date="2013-07" db="EMBL/GenBank/DDBJ databases">
        <title>The genome of Eucalyptus grandis.</title>
        <authorList>
            <person name="Schmutz J."/>
            <person name="Hayes R."/>
            <person name="Myburg A."/>
            <person name="Tuskan G."/>
            <person name="Grattapaglia D."/>
            <person name="Rokhsar D.S."/>
        </authorList>
    </citation>
    <scope>NUCLEOTIDE SEQUENCE</scope>
    <source>
        <tissue evidence="1">Leaf extractions</tissue>
    </source>
</reference>
<sequence length="81" mass="8588">KAWSNKPKSGAVKDITDAGSIKLAMAGSACETIEKVEQTLLQMDGDVDAAIEYLIAEQGIEDFSEETVWSPCNTDASHGNG</sequence>
<dbReference type="eggNOG" id="KOG2605">
    <property type="taxonomic scope" value="Eukaryota"/>
</dbReference>
<name>A0A059AZL7_EUCGR</name>
<accession>A0A059AZL7</accession>
<gene>
    <name evidence="1" type="ORF">EUGRSUZ_H01699</name>
</gene>
<feature type="non-terminal residue" evidence="1">
    <location>
        <position position="1"/>
    </location>
</feature>
<dbReference type="EMBL" id="KK198760">
    <property type="protein sequence ID" value="KCW59081.1"/>
    <property type="molecule type" value="Genomic_DNA"/>
</dbReference>
<dbReference type="AlphaFoldDB" id="A0A059AZL7"/>
<dbReference type="InParanoid" id="A0A059AZL7"/>
<feature type="non-terminal residue" evidence="1">
    <location>
        <position position="81"/>
    </location>
</feature>
<protein>
    <submittedName>
        <fullName evidence="1">Uncharacterized protein</fullName>
    </submittedName>
</protein>